<reference evidence="3 4" key="1">
    <citation type="submission" date="2018-08" db="EMBL/GenBank/DDBJ databases">
        <title>Isolation, diversity and antifungal activity of Actinobacteria from wheat.</title>
        <authorList>
            <person name="Han C."/>
        </authorList>
    </citation>
    <scope>NUCLEOTIDE SEQUENCE [LARGE SCALE GENOMIC DNA]</scope>
    <source>
        <strain evidence="3 4">NEAU-YY421</strain>
    </source>
</reference>
<dbReference type="EMBL" id="QUAK01000124">
    <property type="protein sequence ID" value="RFU84137.1"/>
    <property type="molecule type" value="Genomic_DNA"/>
</dbReference>
<feature type="region of interest" description="Disordered" evidence="1">
    <location>
        <begin position="26"/>
        <end position="64"/>
    </location>
</feature>
<dbReference type="SUPFAM" id="SSF63825">
    <property type="entry name" value="YWTD domain"/>
    <property type="match status" value="1"/>
</dbReference>
<proteinExistence type="predicted"/>
<gene>
    <name evidence="3" type="ORF">DY218_24145</name>
</gene>
<evidence type="ECO:0000313" key="3">
    <source>
        <dbReference type="EMBL" id="RFU84137.1"/>
    </source>
</evidence>
<feature type="chain" id="PRO_5016828086" description="ABC transporter" evidence="2">
    <location>
        <begin position="29"/>
        <end position="411"/>
    </location>
</feature>
<comment type="caution">
    <text evidence="3">The sequence shown here is derived from an EMBL/GenBank/DDBJ whole genome shotgun (WGS) entry which is preliminary data.</text>
</comment>
<accession>A0A372M1H2</accession>
<evidence type="ECO:0000256" key="1">
    <source>
        <dbReference type="SAM" id="MobiDB-lite"/>
    </source>
</evidence>
<name>A0A372M1H2_9ACTN</name>
<evidence type="ECO:0000313" key="4">
    <source>
        <dbReference type="Proteomes" id="UP000263094"/>
    </source>
</evidence>
<protein>
    <recommendedName>
        <fullName evidence="5">ABC transporter</fullName>
    </recommendedName>
</protein>
<evidence type="ECO:0008006" key="5">
    <source>
        <dbReference type="Google" id="ProtNLM"/>
    </source>
</evidence>
<organism evidence="3 4">
    <name type="scientific">Streptomyces triticagri</name>
    <dbReference type="NCBI Taxonomy" id="2293568"/>
    <lineage>
        <taxon>Bacteria</taxon>
        <taxon>Bacillati</taxon>
        <taxon>Actinomycetota</taxon>
        <taxon>Actinomycetes</taxon>
        <taxon>Kitasatosporales</taxon>
        <taxon>Streptomycetaceae</taxon>
        <taxon>Streptomyces</taxon>
    </lineage>
</organism>
<feature type="signal peptide" evidence="2">
    <location>
        <begin position="1"/>
        <end position="28"/>
    </location>
</feature>
<dbReference type="OrthoDB" id="60524at2"/>
<evidence type="ECO:0000256" key="2">
    <source>
        <dbReference type="SAM" id="SignalP"/>
    </source>
</evidence>
<sequence>MITRSSTARRLPAVAALTAALCAGCASGGDEEQQPAKSSASAPHGYVEGAEESAEQQSRLVLGDPATGETRVLDLITEKTHRTPTVKGVTALTTDGRFGHFHSGSGVTVLDTGAWMVDHGDHVHYYRADIRPVGRIPADGDADVAIRSDAAVTAVTTEDGGARLHRRADLEDGRVGKGRDAGIGRPAAVIPSDEHLVVVAGDDQDDRITVRTRAGKQVAAPKTACRDLRGDAVTRRGVVLSCADGAVLVREEDGDFEAVEIPYPEDTPEGERADGFRLRPGSDTLTALAGDEAVWVLDVTDRKWQRIGTGPVVAANTAGEGAPLLALGPDGTLRGYDIESGRRTAETELGAKATGTGKGSGAPDIAVDTTRAYVSDPAGKRVAEIDYNDGLRLARSFDLDIRPGLMVETGR</sequence>
<keyword evidence="2" id="KW-0732">Signal</keyword>
<dbReference type="RefSeq" id="WP_128558227.1">
    <property type="nucleotide sequence ID" value="NZ_QUAK01000124.1"/>
</dbReference>
<keyword evidence="4" id="KW-1185">Reference proteome</keyword>
<dbReference type="AlphaFoldDB" id="A0A372M1H2"/>
<dbReference type="Proteomes" id="UP000263094">
    <property type="component" value="Unassembled WGS sequence"/>
</dbReference>